<dbReference type="NCBIfam" id="NF011589">
    <property type="entry name" value="PRK15014.1"/>
    <property type="match status" value="1"/>
</dbReference>
<dbReference type="InterPro" id="IPR001360">
    <property type="entry name" value="Glyco_hydro_1"/>
</dbReference>
<evidence type="ECO:0000313" key="7">
    <source>
        <dbReference type="EMBL" id="SHE32024.1"/>
    </source>
</evidence>
<protein>
    <submittedName>
        <fullName evidence="7">6-phospho-beta-glucosidase</fullName>
    </submittedName>
</protein>
<dbReference type="InterPro" id="IPR018120">
    <property type="entry name" value="Glyco_hydro_1_AS"/>
</dbReference>
<evidence type="ECO:0000256" key="1">
    <source>
        <dbReference type="ARBA" id="ARBA00010838"/>
    </source>
</evidence>
<dbReference type="PROSITE" id="PS00653">
    <property type="entry name" value="GLYCOSYL_HYDROL_F1_2"/>
    <property type="match status" value="1"/>
</dbReference>
<comment type="similarity">
    <text evidence="1 5">Belongs to the glycosyl hydrolase 1 family.</text>
</comment>
<dbReference type="SUPFAM" id="SSF51445">
    <property type="entry name" value="(Trans)glycosidases"/>
    <property type="match status" value="1"/>
</dbReference>
<sequence>MTGFKEDFLWGGAVAAHQIEGGWNEGSKGVSIADVMTAGANGVAREITDGVIPGKNYPNHEAIDFYHRYKEDIALFAEMGFKAFRTSIAWSRIFPNGDDAEPNEAGLQFYDDLFDELLKHDIEPVVTLSHFEIPYHLYKEYGGFRNRKLIDFFVKYSQVVMERYKDKVKYWMTFNEINNQADGYQDLHAFTNSAIIFEEGDNKAEVIYQASINELIASAKVVKLGHEINPDFEIGCMMAYVPVYPFSSNPDDVMASVKAMNRRFFYNDVHAKGEIPGYVLKEWEREGFYIEYTQEDLQALREGTVDYIGFSYYMSNTVTEINEVNTYSDHAVDQLSFTQNPYIQASDWGWPIDPVGLRYILNVLTQRYDLPLFIVENGFGAYDTVEEDGTIQDDYRIDYLREHILEMKKAVEEDGVDLMGYTPWGCIDIVSFGTGEMEKRYGFIHVDKDNKGEGTLERRKKASFDWYKKVIETNGEVL</sequence>
<dbReference type="GO" id="GO:0008422">
    <property type="term" value="F:beta-glucosidase activity"/>
    <property type="evidence" value="ECO:0007669"/>
    <property type="project" value="TreeGrafter"/>
</dbReference>
<dbReference type="OrthoDB" id="1637462at2"/>
<dbReference type="PANTHER" id="PTHR10353">
    <property type="entry name" value="GLYCOSYL HYDROLASE"/>
    <property type="match status" value="1"/>
</dbReference>
<evidence type="ECO:0000313" key="8">
    <source>
        <dbReference type="Proteomes" id="UP000184128"/>
    </source>
</evidence>
<dbReference type="STRING" id="1121025.SAMN02745249_00194"/>
<dbReference type="FunFam" id="3.20.20.80:FF:000004">
    <property type="entry name" value="Beta-glucosidase 6-phospho-beta-glucosidase"/>
    <property type="match status" value="1"/>
</dbReference>
<gene>
    <name evidence="7" type="ORF">SAMN02745249_00194</name>
</gene>
<keyword evidence="2 6" id="KW-0378">Hydrolase</keyword>
<dbReference type="EMBL" id="FQUF01000003">
    <property type="protein sequence ID" value="SHE32024.1"/>
    <property type="molecule type" value="Genomic_DNA"/>
</dbReference>
<organism evidence="7 8">
    <name type="scientific">Atopostipes suicloacalis DSM 15692</name>
    <dbReference type="NCBI Taxonomy" id="1121025"/>
    <lineage>
        <taxon>Bacteria</taxon>
        <taxon>Bacillati</taxon>
        <taxon>Bacillota</taxon>
        <taxon>Bacilli</taxon>
        <taxon>Lactobacillales</taxon>
        <taxon>Carnobacteriaceae</taxon>
        <taxon>Atopostipes</taxon>
    </lineage>
</organism>
<dbReference type="Proteomes" id="UP000184128">
    <property type="component" value="Unassembled WGS sequence"/>
</dbReference>
<dbReference type="InterPro" id="IPR017853">
    <property type="entry name" value="GH"/>
</dbReference>
<evidence type="ECO:0000256" key="3">
    <source>
        <dbReference type="ARBA" id="ARBA00023295"/>
    </source>
</evidence>
<dbReference type="Pfam" id="PF00232">
    <property type="entry name" value="Glyco_hydro_1"/>
    <property type="match status" value="1"/>
</dbReference>
<dbReference type="AlphaFoldDB" id="A0A1M4SIC9"/>
<dbReference type="GO" id="GO:0005829">
    <property type="term" value="C:cytosol"/>
    <property type="evidence" value="ECO:0007669"/>
    <property type="project" value="TreeGrafter"/>
</dbReference>
<dbReference type="PROSITE" id="PS00572">
    <property type="entry name" value="GLYCOSYL_HYDROL_F1_1"/>
    <property type="match status" value="1"/>
</dbReference>
<evidence type="ECO:0000256" key="4">
    <source>
        <dbReference type="PROSITE-ProRule" id="PRU10055"/>
    </source>
</evidence>
<proteinExistence type="inferred from homology"/>
<dbReference type="PANTHER" id="PTHR10353:SF85">
    <property type="entry name" value="ARYL-PHOSPHO-BETA-D-GLUCOSIDASE BGLA"/>
    <property type="match status" value="1"/>
</dbReference>
<accession>A0A1M4SIC9</accession>
<dbReference type="PRINTS" id="PR00131">
    <property type="entry name" value="GLHYDRLASE1"/>
</dbReference>
<evidence type="ECO:0000256" key="6">
    <source>
        <dbReference type="RuleBase" id="RU004468"/>
    </source>
</evidence>
<feature type="active site" description="Nucleophile" evidence="4">
    <location>
        <position position="376"/>
    </location>
</feature>
<dbReference type="Gene3D" id="3.20.20.80">
    <property type="entry name" value="Glycosidases"/>
    <property type="match status" value="1"/>
</dbReference>
<dbReference type="RefSeq" id="WP_073294833.1">
    <property type="nucleotide sequence ID" value="NZ_FQUF01000003.1"/>
</dbReference>
<keyword evidence="8" id="KW-1185">Reference proteome</keyword>
<reference evidence="7 8" key="1">
    <citation type="submission" date="2016-11" db="EMBL/GenBank/DDBJ databases">
        <authorList>
            <person name="Jaros S."/>
            <person name="Januszkiewicz K."/>
            <person name="Wedrychowicz H."/>
        </authorList>
    </citation>
    <scope>NUCLEOTIDE SEQUENCE [LARGE SCALE GENOMIC DNA]</scope>
    <source>
        <strain evidence="7 8">DSM 15692</strain>
    </source>
</reference>
<dbReference type="GO" id="GO:0016052">
    <property type="term" value="P:carbohydrate catabolic process"/>
    <property type="evidence" value="ECO:0007669"/>
    <property type="project" value="TreeGrafter"/>
</dbReference>
<name>A0A1M4SIC9_9LACT</name>
<dbReference type="NCBIfam" id="NF007154">
    <property type="entry name" value="PRK09589.1"/>
    <property type="match status" value="1"/>
</dbReference>
<keyword evidence="3 6" id="KW-0326">Glycosidase</keyword>
<dbReference type="InterPro" id="IPR033132">
    <property type="entry name" value="GH_1_N_CS"/>
</dbReference>
<evidence type="ECO:0000256" key="2">
    <source>
        <dbReference type="ARBA" id="ARBA00022801"/>
    </source>
</evidence>
<evidence type="ECO:0000256" key="5">
    <source>
        <dbReference type="RuleBase" id="RU003690"/>
    </source>
</evidence>